<dbReference type="EMBL" id="JAPESX010001201">
    <property type="protein sequence ID" value="KAJ8116387.1"/>
    <property type="molecule type" value="Genomic_DNA"/>
</dbReference>
<comment type="caution">
    <text evidence="1">The sequence shown here is derived from an EMBL/GenBank/DDBJ whole genome shotgun (WGS) entry which is preliminary data.</text>
</comment>
<organism evidence="1 2">
    <name type="scientific">Nemania bipapillata</name>
    <dbReference type="NCBI Taxonomy" id="110536"/>
    <lineage>
        <taxon>Eukaryota</taxon>
        <taxon>Fungi</taxon>
        <taxon>Dikarya</taxon>
        <taxon>Ascomycota</taxon>
        <taxon>Pezizomycotina</taxon>
        <taxon>Sordariomycetes</taxon>
        <taxon>Xylariomycetidae</taxon>
        <taxon>Xylariales</taxon>
        <taxon>Xylariaceae</taxon>
        <taxon>Nemania</taxon>
    </lineage>
</organism>
<reference evidence="1" key="1">
    <citation type="submission" date="2022-11" db="EMBL/GenBank/DDBJ databases">
        <title>Genome Sequence of Nemania bipapillata.</title>
        <authorList>
            <person name="Buettner E."/>
        </authorList>
    </citation>
    <scope>NUCLEOTIDE SEQUENCE</scope>
    <source>
        <strain evidence="1">CP14</strain>
    </source>
</reference>
<keyword evidence="2" id="KW-1185">Reference proteome</keyword>
<protein>
    <submittedName>
        <fullName evidence="1">Uncharacterized protein</fullName>
    </submittedName>
</protein>
<accession>A0ACC2IMN7</accession>
<evidence type="ECO:0000313" key="2">
    <source>
        <dbReference type="Proteomes" id="UP001153334"/>
    </source>
</evidence>
<evidence type="ECO:0000313" key="1">
    <source>
        <dbReference type="EMBL" id="KAJ8116387.1"/>
    </source>
</evidence>
<dbReference type="Proteomes" id="UP001153334">
    <property type="component" value="Unassembled WGS sequence"/>
</dbReference>
<gene>
    <name evidence="1" type="ORF">ONZ43_g4451</name>
</gene>
<sequence length="404" mass="46397">MADRNDCTTHHLDFPDPEGAEFPQPRAYDAEELLQPLTDILDSASLNARQKGSIYEFVTDYVIADTGKMTAQEARDIIEVLLVRIDDYFFKGGLTQGPIRLIRLRVLDESRYLLNGFYLPPTQYYTGRIVIYLRDYISGRRRATSDILTTLVHELAHAYCGIFFNFCPVNNNRDIVMANGGHGILWQQVYQAMYTHMRTWDPRLARVGIRTPPAVPFPFVRSYYDFMSLNPRFRNAWDVTDLEPWEPRLLPNPRWHWRPARKEMFKRALLRMTFEGYPHFLSTRVITPLVAYRLYRAYKYLEVLTRGVIVASTFLSVVAAIWGFWQTTSGLRQDTLIVWDLGKRVASSELSVSEALVQAAILTDSFSRSSLPKSAQLVISISFLLSVSFIALKALTQALIPFSA</sequence>
<proteinExistence type="predicted"/>
<name>A0ACC2IMN7_9PEZI</name>